<keyword evidence="3" id="KW-1185">Reference proteome</keyword>
<reference evidence="2" key="2">
    <citation type="journal article" date="2022" name="Microb. Genom.">
        <title>A chromosome-scale genome assembly of the tomato pathogen Cladosporium fulvum reveals a compartmentalized genome architecture and the presence of a dispensable chromosome.</title>
        <authorList>
            <person name="Zaccaron A.Z."/>
            <person name="Chen L.H."/>
            <person name="Samaras A."/>
            <person name="Stergiopoulos I."/>
        </authorList>
    </citation>
    <scope>NUCLEOTIDE SEQUENCE</scope>
    <source>
        <strain evidence="2">Race5_Kim</strain>
    </source>
</reference>
<dbReference type="RefSeq" id="XP_047761567.1">
    <property type="nucleotide sequence ID" value="XM_047904735.1"/>
</dbReference>
<accession>A0A9Q8LGX2</accession>
<dbReference type="OMA" id="PAYWNDS"/>
<name>A0A9Q8LGX2_PASFU</name>
<evidence type="ECO:0000313" key="2">
    <source>
        <dbReference type="EMBL" id="UJO17201.1"/>
    </source>
</evidence>
<proteinExistence type="predicted"/>
<protein>
    <submittedName>
        <fullName evidence="2">Uncharacterized protein</fullName>
    </submittedName>
</protein>
<dbReference type="EMBL" id="CP090167">
    <property type="protein sequence ID" value="UJO17201.1"/>
    <property type="molecule type" value="Genomic_DNA"/>
</dbReference>
<reference evidence="2" key="1">
    <citation type="submission" date="2021-12" db="EMBL/GenBank/DDBJ databases">
        <authorList>
            <person name="Zaccaron A."/>
            <person name="Stergiopoulos I."/>
        </authorList>
    </citation>
    <scope>NUCLEOTIDE SEQUENCE</scope>
    <source>
        <strain evidence="2">Race5_Kim</strain>
    </source>
</reference>
<sequence>MEAQYLRTTAPAYEGPAYWNDSFMEYADTIGGLQFTTAEASMLADVIKSVRRAFTTSSDRDTPADSPQDQRPSEPERYTLITQPVRSEQHRVSKQQRRAIDRTKWNRSKSRSKSVTGEASISEAWTRHQERQSVWTEPDVLPQTRASSTPIEAGCLAPALLSRDSSDEAAQPEVPDFSISDLEGDLWPQTFISVPWS</sequence>
<dbReference type="OrthoDB" id="10381158at2759"/>
<dbReference type="GeneID" id="71985465"/>
<dbReference type="AlphaFoldDB" id="A0A9Q8LGX2"/>
<feature type="region of interest" description="Disordered" evidence="1">
    <location>
        <begin position="54"/>
        <end position="181"/>
    </location>
</feature>
<evidence type="ECO:0000313" key="3">
    <source>
        <dbReference type="Proteomes" id="UP000756132"/>
    </source>
</evidence>
<evidence type="ECO:0000256" key="1">
    <source>
        <dbReference type="SAM" id="MobiDB-lite"/>
    </source>
</evidence>
<gene>
    <name evidence="2" type="ORF">CLAFUR5_05587</name>
</gene>
<dbReference type="KEGG" id="ffu:CLAFUR5_05587"/>
<dbReference type="Proteomes" id="UP000756132">
    <property type="component" value="Chromosome 5"/>
</dbReference>
<organism evidence="2 3">
    <name type="scientific">Passalora fulva</name>
    <name type="common">Tomato leaf mold</name>
    <name type="synonym">Cladosporium fulvum</name>
    <dbReference type="NCBI Taxonomy" id="5499"/>
    <lineage>
        <taxon>Eukaryota</taxon>
        <taxon>Fungi</taxon>
        <taxon>Dikarya</taxon>
        <taxon>Ascomycota</taxon>
        <taxon>Pezizomycotina</taxon>
        <taxon>Dothideomycetes</taxon>
        <taxon>Dothideomycetidae</taxon>
        <taxon>Mycosphaerellales</taxon>
        <taxon>Mycosphaerellaceae</taxon>
        <taxon>Fulvia</taxon>
    </lineage>
</organism>